<dbReference type="GO" id="GO:0005743">
    <property type="term" value="C:mitochondrial inner membrane"/>
    <property type="evidence" value="ECO:0007669"/>
    <property type="project" value="TreeGrafter"/>
</dbReference>
<evidence type="ECO:0000256" key="3">
    <source>
        <dbReference type="ARBA" id="ARBA00023128"/>
    </source>
</evidence>
<proteinExistence type="inferred from homology"/>
<evidence type="ECO:0000256" key="2">
    <source>
        <dbReference type="ARBA" id="ARBA00021776"/>
    </source>
</evidence>
<dbReference type="OrthoDB" id="20681at2759"/>
<feature type="non-terminal residue" evidence="5">
    <location>
        <position position="1"/>
    </location>
</feature>
<evidence type="ECO:0000256" key="1">
    <source>
        <dbReference type="ARBA" id="ARBA00004173"/>
    </source>
</evidence>
<reference evidence="5" key="1">
    <citation type="journal article" date="2020" name="Stud. Mycol.">
        <title>101 Dothideomycetes genomes: a test case for predicting lifestyles and emergence of pathogens.</title>
        <authorList>
            <person name="Haridas S."/>
            <person name="Albert R."/>
            <person name="Binder M."/>
            <person name="Bloem J."/>
            <person name="Labutti K."/>
            <person name="Salamov A."/>
            <person name="Andreopoulos B."/>
            <person name="Baker S."/>
            <person name="Barry K."/>
            <person name="Bills G."/>
            <person name="Bluhm B."/>
            <person name="Cannon C."/>
            <person name="Castanera R."/>
            <person name="Culley D."/>
            <person name="Daum C."/>
            <person name="Ezra D."/>
            <person name="Gonzalez J."/>
            <person name="Henrissat B."/>
            <person name="Kuo A."/>
            <person name="Liang C."/>
            <person name="Lipzen A."/>
            <person name="Lutzoni F."/>
            <person name="Magnuson J."/>
            <person name="Mondo S."/>
            <person name="Nolan M."/>
            <person name="Ohm R."/>
            <person name="Pangilinan J."/>
            <person name="Park H.-J."/>
            <person name="Ramirez L."/>
            <person name="Alfaro M."/>
            <person name="Sun H."/>
            <person name="Tritt A."/>
            <person name="Yoshinaga Y."/>
            <person name="Zwiers L.-H."/>
            <person name="Turgeon B."/>
            <person name="Goodwin S."/>
            <person name="Spatafora J."/>
            <person name="Crous P."/>
            <person name="Grigoriev I."/>
        </authorList>
    </citation>
    <scope>NUCLEOTIDE SEQUENCE</scope>
    <source>
        <strain evidence="5">CBS 133067</strain>
    </source>
</reference>
<evidence type="ECO:0000313" key="5">
    <source>
        <dbReference type="EMBL" id="KAF2095383.1"/>
    </source>
</evidence>
<evidence type="ECO:0000256" key="4">
    <source>
        <dbReference type="ARBA" id="ARBA00049984"/>
    </source>
</evidence>
<evidence type="ECO:0000313" key="6">
    <source>
        <dbReference type="Proteomes" id="UP000799772"/>
    </source>
</evidence>
<sequence length="172" mass="18720">PPQTPIHERAPPSKEETQTDFATMDIMRTFTAPATAIDNTLTEGFVLNNGYTIRDGSGVLIVGGEAFGWRPWMGGGKEQQKLVNSKGQWDVEQDSWGVLDVVWPKPDLLIVGTGPSVKPISPATRKAINDLGIRVEVQDTRNAAAQFNLLATERGVQQVAAAMIPLGWTEPR</sequence>
<dbReference type="Pfam" id="PF04430">
    <property type="entry name" value="DUF498"/>
    <property type="match status" value="1"/>
</dbReference>
<comment type="subcellular location">
    <subcellularLocation>
        <location evidence="1">Mitochondrion</location>
    </subcellularLocation>
</comment>
<name>A0A9P4M367_9PEZI</name>
<comment type="caution">
    <text evidence="5">The sequence shown here is derived from an EMBL/GenBank/DDBJ whole genome shotgun (WGS) entry which is preliminary data.</text>
</comment>
<dbReference type="CDD" id="cd05125">
    <property type="entry name" value="Mth938_2P1-like"/>
    <property type="match status" value="1"/>
</dbReference>
<feature type="non-terminal residue" evidence="5">
    <location>
        <position position="172"/>
    </location>
</feature>
<dbReference type="PANTHER" id="PTHR21192">
    <property type="entry name" value="NUCLEAR PROTEIN E3-3"/>
    <property type="match status" value="1"/>
</dbReference>
<dbReference type="Proteomes" id="UP000799772">
    <property type="component" value="Unassembled WGS sequence"/>
</dbReference>
<organism evidence="5 6">
    <name type="scientific">Rhizodiscina lignyota</name>
    <dbReference type="NCBI Taxonomy" id="1504668"/>
    <lineage>
        <taxon>Eukaryota</taxon>
        <taxon>Fungi</taxon>
        <taxon>Dikarya</taxon>
        <taxon>Ascomycota</taxon>
        <taxon>Pezizomycotina</taxon>
        <taxon>Dothideomycetes</taxon>
        <taxon>Pleosporomycetidae</taxon>
        <taxon>Aulographales</taxon>
        <taxon>Rhizodiscinaceae</taxon>
        <taxon>Rhizodiscina</taxon>
    </lineage>
</organism>
<gene>
    <name evidence="5" type="ORF">NA57DRAFT_24989</name>
</gene>
<dbReference type="Gene3D" id="3.40.1230.10">
    <property type="entry name" value="MTH938-like"/>
    <property type="match status" value="1"/>
</dbReference>
<dbReference type="AlphaFoldDB" id="A0A9P4M367"/>
<dbReference type="GO" id="GO:0032981">
    <property type="term" value="P:mitochondrial respiratory chain complex I assembly"/>
    <property type="evidence" value="ECO:0007669"/>
    <property type="project" value="InterPro"/>
</dbReference>
<accession>A0A9P4M367</accession>
<keyword evidence="6" id="KW-1185">Reference proteome</keyword>
<protein>
    <recommendedName>
        <fullName evidence="2">NADH dehydrogenase [ubiquinone] 1 alpha subcomplex assembly factor 3</fullName>
    </recommendedName>
</protein>
<dbReference type="SUPFAM" id="SSF64076">
    <property type="entry name" value="MTH938-like"/>
    <property type="match status" value="1"/>
</dbReference>
<dbReference type="PANTHER" id="PTHR21192:SF2">
    <property type="entry name" value="NADH DEHYDROGENASE [UBIQUINONE] 1 ALPHA SUBCOMPLEX ASSEMBLY FACTOR 3"/>
    <property type="match status" value="1"/>
</dbReference>
<dbReference type="FunFam" id="3.40.1230.10:FF:000005">
    <property type="entry name" value="NADH dehydrogenase [ubiquinone]alpha subcomplex assembly factor"/>
    <property type="match status" value="1"/>
</dbReference>
<dbReference type="InterPro" id="IPR036748">
    <property type="entry name" value="MTH938-like_sf"/>
</dbReference>
<comment type="similarity">
    <text evidence="4">Belongs to the NDUFAF3 family.</text>
</comment>
<keyword evidence="3" id="KW-0496">Mitochondrion</keyword>
<dbReference type="InterPro" id="IPR007523">
    <property type="entry name" value="NDUFAF3/AAMDC"/>
</dbReference>
<dbReference type="InterPro" id="IPR034095">
    <property type="entry name" value="NDUF3"/>
</dbReference>
<dbReference type="EMBL" id="ML978131">
    <property type="protein sequence ID" value="KAF2095383.1"/>
    <property type="molecule type" value="Genomic_DNA"/>
</dbReference>